<sequence length="59" mass="6839">MRSHRPNTPTSYRVLLSAIYLSSKFLFKLSWLSLNALGRNLSTDHIVIPILMKGHRLHH</sequence>
<dbReference type="EMBL" id="JXTC01001038">
    <property type="protein sequence ID" value="PON33222.1"/>
    <property type="molecule type" value="Genomic_DNA"/>
</dbReference>
<dbReference type="InParanoid" id="A0A2P5A9L2"/>
<name>A0A2P5A9L2_TREOI</name>
<evidence type="ECO:0000313" key="2">
    <source>
        <dbReference type="Proteomes" id="UP000237000"/>
    </source>
</evidence>
<dbReference type="AlphaFoldDB" id="A0A2P5A9L2"/>
<evidence type="ECO:0000313" key="1">
    <source>
        <dbReference type="EMBL" id="PON33222.1"/>
    </source>
</evidence>
<organism evidence="1 2">
    <name type="scientific">Trema orientale</name>
    <name type="common">Charcoal tree</name>
    <name type="synonym">Celtis orientalis</name>
    <dbReference type="NCBI Taxonomy" id="63057"/>
    <lineage>
        <taxon>Eukaryota</taxon>
        <taxon>Viridiplantae</taxon>
        <taxon>Streptophyta</taxon>
        <taxon>Embryophyta</taxon>
        <taxon>Tracheophyta</taxon>
        <taxon>Spermatophyta</taxon>
        <taxon>Magnoliopsida</taxon>
        <taxon>eudicotyledons</taxon>
        <taxon>Gunneridae</taxon>
        <taxon>Pentapetalae</taxon>
        <taxon>rosids</taxon>
        <taxon>fabids</taxon>
        <taxon>Rosales</taxon>
        <taxon>Cannabaceae</taxon>
        <taxon>Trema</taxon>
    </lineage>
</organism>
<comment type="caution">
    <text evidence="1">The sequence shown here is derived from an EMBL/GenBank/DDBJ whole genome shotgun (WGS) entry which is preliminary data.</text>
</comment>
<dbReference type="Proteomes" id="UP000237000">
    <property type="component" value="Unassembled WGS sequence"/>
</dbReference>
<keyword evidence="2" id="KW-1185">Reference proteome</keyword>
<gene>
    <name evidence="1" type="ORF">TorRG33x02_355270</name>
</gene>
<protein>
    <submittedName>
        <fullName evidence="1">Uncharacterized protein</fullName>
    </submittedName>
</protein>
<reference evidence="2" key="1">
    <citation type="submission" date="2016-06" db="EMBL/GenBank/DDBJ databases">
        <title>Parallel loss of symbiosis genes in relatives of nitrogen-fixing non-legume Parasponia.</title>
        <authorList>
            <person name="Van Velzen R."/>
            <person name="Holmer R."/>
            <person name="Bu F."/>
            <person name="Rutten L."/>
            <person name="Van Zeijl A."/>
            <person name="Liu W."/>
            <person name="Santuari L."/>
            <person name="Cao Q."/>
            <person name="Sharma T."/>
            <person name="Shen D."/>
            <person name="Roswanjaya Y."/>
            <person name="Wardhani T."/>
            <person name="Kalhor M.S."/>
            <person name="Jansen J."/>
            <person name="Van den Hoogen J."/>
            <person name="Gungor B."/>
            <person name="Hartog M."/>
            <person name="Hontelez J."/>
            <person name="Verver J."/>
            <person name="Yang W.-C."/>
            <person name="Schijlen E."/>
            <person name="Repin R."/>
            <person name="Schilthuizen M."/>
            <person name="Schranz E."/>
            <person name="Heidstra R."/>
            <person name="Miyata K."/>
            <person name="Fedorova E."/>
            <person name="Kohlen W."/>
            <person name="Bisseling T."/>
            <person name="Smit S."/>
            <person name="Geurts R."/>
        </authorList>
    </citation>
    <scope>NUCLEOTIDE SEQUENCE [LARGE SCALE GENOMIC DNA]</scope>
    <source>
        <strain evidence="2">cv. RG33-2</strain>
    </source>
</reference>
<proteinExistence type="predicted"/>
<accession>A0A2P5A9L2</accession>